<evidence type="ECO:0000313" key="4">
    <source>
        <dbReference type="Proteomes" id="UP001642483"/>
    </source>
</evidence>
<feature type="compositionally biased region" description="Acidic residues" evidence="1">
    <location>
        <begin position="1033"/>
        <end position="1043"/>
    </location>
</feature>
<feature type="region of interest" description="Disordered" evidence="1">
    <location>
        <begin position="1020"/>
        <end position="1043"/>
    </location>
</feature>
<feature type="compositionally biased region" description="Low complexity" evidence="1">
    <location>
        <begin position="1023"/>
        <end position="1032"/>
    </location>
</feature>
<dbReference type="InterPro" id="IPR011990">
    <property type="entry name" value="TPR-like_helical_dom_sf"/>
</dbReference>
<dbReference type="SUPFAM" id="SSF48452">
    <property type="entry name" value="TPR-like"/>
    <property type="match status" value="1"/>
</dbReference>
<dbReference type="PANTHER" id="PTHR19959">
    <property type="entry name" value="KINESIN LIGHT CHAIN"/>
    <property type="match status" value="1"/>
</dbReference>
<feature type="domain" description="Protein-PII uridylyltransferase N-terminal" evidence="2">
    <location>
        <begin position="151"/>
        <end position="221"/>
    </location>
</feature>
<dbReference type="EMBL" id="CAWYQH010000002">
    <property type="protein sequence ID" value="CAK8673481.1"/>
    <property type="molecule type" value="Genomic_DNA"/>
</dbReference>
<organism evidence="3 4">
    <name type="scientific">Clavelina lepadiformis</name>
    <name type="common">Light-bulb sea squirt</name>
    <name type="synonym">Ascidia lepadiformis</name>
    <dbReference type="NCBI Taxonomy" id="159417"/>
    <lineage>
        <taxon>Eukaryota</taxon>
        <taxon>Metazoa</taxon>
        <taxon>Chordata</taxon>
        <taxon>Tunicata</taxon>
        <taxon>Ascidiacea</taxon>
        <taxon>Aplousobranchia</taxon>
        <taxon>Clavelinidae</taxon>
        <taxon>Clavelina</taxon>
    </lineage>
</organism>
<comment type="caution">
    <text evidence="3">The sequence shown here is derived from an EMBL/GenBank/DDBJ whole genome shotgun (WGS) entry which is preliminary data.</text>
</comment>
<dbReference type="PANTHER" id="PTHR19959:SF119">
    <property type="entry name" value="FUNGAL LIPASE-LIKE DOMAIN-CONTAINING PROTEIN"/>
    <property type="match status" value="1"/>
</dbReference>
<accession>A0ABP0F198</accession>
<gene>
    <name evidence="3" type="ORF">CVLEPA_LOCUS3277</name>
</gene>
<dbReference type="InterPro" id="IPR005105">
    <property type="entry name" value="GlnD_Uridyltrans_N"/>
</dbReference>
<dbReference type="Pfam" id="PF03445">
    <property type="entry name" value="DUF294"/>
    <property type="match status" value="1"/>
</dbReference>
<dbReference type="Gene3D" id="1.25.40.10">
    <property type="entry name" value="Tetratricopeptide repeat domain"/>
    <property type="match status" value="1"/>
</dbReference>
<proteinExistence type="predicted"/>
<keyword evidence="4" id="KW-1185">Reference proteome</keyword>
<dbReference type="Proteomes" id="UP001642483">
    <property type="component" value="Unassembled WGS sequence"/>
</dbReference>
<reference evidence="3 4" key="1">
    <citation type="submission" date="2024-02" db="EMBL/GenBank/DDBJ databases">
        <authorList>
            <person name="Daric V."/>
            <person name="Darras S."/>
        </authorList>
    </citation>
    <scope>NUCLEOTIDE SEQUENCE [LARGE SCALE GENOMIC DNA]</scope>
</reference>
<evidence type="ECO:0000313" key="3">
    <source>
        <dbReference type="EMBL" id="CAK8673481.1"/>
    </source>
</evidence>
<name>A0ABP0F198_CLALP</name>
<evidence type="ECO:0000256" key="1">
    <source>
        <dbReference type="SAM" id="MobiDB-lite"/>
    </source>
</evidence>
<evidence type="ECO:0000259" key="2">
    <source>
        <dbReference type="Pfam" id="PF03445"/>
    </source>
</evidence>
<protein>
    <recommendedName>
        <fullName evidence="2">Protein-PII uridylyltransferase N-terminal domain-containing protein</fullName>
    </recommendedName>
</protein>
<sequence length="1043" mass="118712">MNLDDHKYVKYTFSQTEMDLISQIRKLCDNKGKEVKPTETAKLFHQLGLLYMKKKDKRSLIRSAALLKAAIIRKPDNVDEIATDLKSLHQLILEESSAIERDADFSLISNEIRKSVDEMREYVKEELESVVSLPNDLDDDDEIQKLQEQKMQQVIHIQEEVSEKFTAIMDDVTKNCINILGKTPCKYALVGIGSLAKKEITPYSDFESVLVLEEGIQNSSKYESILEYFRWLAVISQVVVIGLGETKIRNVAVPGLNDLDSEDGDWFVDDCTPAGISCEGMLPYACKNPLGRLPTKTKPWETELIKPVKEMVDYLDSEIDIKDNYNLADILTRSCLVSGCKDLYSSYQVEVQNKLKFQRKNSAFFWEQLNKQIENDKKNVQPISNLSTVMRWFMGGEFDVKRALYRCTTIFVSAAGSYHGIDSASSIEVVDQLHVKGLLSAKELHALKCSIAFACEMRLRIYTKYGKQFDVVSSVDVKGVIVRAGIRSLFDYFMMINSLQKVDFQNHQLSLNVEQLELIPLTFQHVVSFTSGLEKETIPFLKSRLRKISGTIAKQISAEIDFTAQFAELDTLTILGKCLHDSKPFEEALAEFEACVRSTVYEDKLDSNAYAEQLKTKFNLLYFYCGMSTEMIELFELFNIEALINTIDVLKLPIQSQWKYIIFGKALFDLREKYMKKYQSLDNNPEQLTSASEKLVLRGIEQEKYFGVLRFLANRVLGMVLDGASSAEKYGMSATDIRYFSGVCFFNLSRYDGASYYFQKSLEDAFDFPAHKNCLYYLSRCFEKLGIEDEAKYYQKKYDDFEQYCQSEANMQQESTKSKYSLMALLKNIFKDLLTVVGQCSHVNSIDYESDESSSNGDDDNDGNLSRHVMTGNAIVQDFAKDLQNFNDVLAESFPAVFCLIKTAMPLIDSFNNQKLETLILSEIDDDSTPAQQMQVVKNYFIKSFPALFPLLENILALLASLPDSSSSSSYWEDVFESDKLKNIFTLLASLPDSSSSSSYWKDVFESDKLKNIFTLLASLTESSSSSSSSSSWEDEFESDELD</sequence>